<evidence type="ECO:0000313" key="1">
    <source>
        <dbReference type="EMBL" id="QHT93107.1"/>
    </source>
</evidence>
<proteinExistence type="predicted"/>
<name>A0A6C0IMJ8_9ZZZZ</name>
<organism evidence="1">
    <name type="scientific">viral metagenome</name>
    <dbReference type="NCBI Taxonomy" id="1070528"/>
    <lineage>
        <taxon>unclassified sequences</taxon>
        <taxon>metagenomes</taxon>
        <taxon>organismal metagenomes</taxon>
    </lineage>
</organism>
<protein>
    <submittedName>
        <fullName evidence="1">Uncharacterized protein</fullName>
    </submittedName>
</protein>
<dbReference type="EMBL" id="MN740200">
    <property type="protein sequence ID" value="QHT93107.1"/>
    <property type="molecule type" value="Genomic_DNA"/>
</dbReference>
<dbReference type="AlphaFoldDB" id="A0A6C0IMJ8"/>
<sequence length="130" mass="15922">MCEYLPYDVIRYIVEFVDDIDVRRNFKVYNKVKIPPKIQTVYHMYPDISPDGTRRCILPNRLKSYERTENNIDDDTLDVRIQILDDSVEYHYKYYIFGKSPENMHNQQGQMNMVLEVYCWCYSEFIYIRY</sequence>
<reference evidence="1" key="1">
    <citation type="journal article" date="2020" name="Nature">
        <title>Giant virus diversity and host interactions through global metagenomics.</title>
        <authorList>
            <person name="Schulz F."/>
            <person name="Roux S."/>
            <person name="Paez-Espino D."/>
            <person name="Jungbluth S."/>
            <person name="Walsh D.A."/>
            <person name="Denef V.J."/>
            <person name="McMahon K.D."/>
            <person name="Konstantinidis K.T."/>
            <person name="Eloe-Fadrosh E.A."/>
            <person name="Kyrpides N.C."/>
            <person name="Woyke T."/>
        </authorList>
    </citation>
    <scope>NUCLEOTIDE SEQUENCE</scope>
    <source>
        <strain evidence="1">GVMAG-M-3300023210-19</strain>
    </source>
</reference>
<accession>A0A6C0IMJ8</accession>